<protein>
    <recommendedName>
        <fullName evidence="3">COMM domain-containing protein 4</fullName>
    </recommendedName>
</protein>
<proteinExistence type="predicted"/>
<dbReference type="Proteomes" id="UP001329430">
    <property type="component" value="Chromosome 10"/>
</dbReference>
<reference evidence="1 2" key="1">
    <citation type="journal article" date="2024" name="Insects">
        <title>An Improved Chromosome-Level Genome Assembly of the Firefly Pyrocoelia pectoralis.</title>
        <authorList>
            <person name="Fu X."/>
            <person name="Meyer-Rochow V.B."/>
            <person name="Ballantyne L."/>
            <person name="Zhu X."/>
        </authorList>
    </citation>
    <scope>NUCLEOTIDE SEQUENCE [LARGE SCALE GENOMIC DNA]</scope>
    <source>
        <strain evidence="1">XCY_ONT2</strain>
    </source>
</reference>
<evidence type="ECO:0000313" key="1">
    <source>
        <dbReference type="EMBL" id="KAK5638187.1"/>
    </source>
</evidence>
<name>A0AAN7UY41_9COLE</name>
<accession>A0AAN7UY41</accession>
<organism evidence="1 2">
    <name type="scientific">Pyrocoelia pectoralis</name>
    <dbReference type="NCBI Taxonomy" id="417401"/>
    <lineage>
        <taxon>Eukaryota</taxon>
        <taxon>Metazoa</taxon>
        <taxon>Ecdysozoa</taxon>
        <taxon>Arthropoda</taxon>
        <taxon>Hexapoda</taxon>
        <taxon>Insecta</taxon>
        <taxon>Pterygota</taxon>
        <taxon>Neoptera</taxon>
        <taxon>Endopterygota</taxon>
        <taxon>Coleoptera</taxon>
        <taxon>Polyphaga</taxon>
        <taxon>Elateriformia</taxon>
        <taxon>Elateroidea</taxon>
        <taxon>Lampyridae</taxon>
        <taxon>Lampyrinae</taxon>
        <taxon>Pyrocoelia</taxon>
    </lineage>
</organism>
<gene>
    <name evidence="1" type="ORF">RI129_012482</name>
</gene>
<dbReference type="PANTHER" id="PTHR16231:SF4">
    <property type="entry name" value="COMM DOMAIN-CONTAINING PROTEIN 4"/>
    <property type="match status" value="1"/>
</dbReference>
<evidence type="ECO:0000313" key="2">
    <source>
        <dbReference type="Proteomes" id="UP001329430"/>
    </source>
</evidence>
<comment type="caution">
    <text evidence="1">The sequence shown here is derived from an EMBL/GenBank/DDBJ whole genome shotgun (WGS) entry which is preliminary data.</text>
</comment>
<dbReference type="InterPro" id="IPR047155">
    <property type="entry name" value="COMMD4/6/7/8"/>
</dbReference>
<dbReference type="AlphaFoldDB" id="A0AAN7UY41"/>
<keyword evidence="2" id="KW-1185">Reference proteome</keyword>
<dbReference type="EMBL" id="JAVRBK010000010">
    <property type="protein sequence ID" value="KAK5638187.1"/>
    <property type="molecule type" value="Genomic_DNA"/>
</dbReference>
<sequence>MRFRFCGNGDCPDWVLAEINTLSRLSSVKLKLLGQIVAQGLIEPPLDMAKADKIFAESKLDSDINLKACIACFSYIITSTARYNCDHGMLFAELQQLGLPREHSLSFKKVVDEYGGALVNKLKDSSLTVNKLQGSSVEVDREAKLANLRILVNDEEHSLVLSPWTVGVLLENLKQVRSTMNELVNSPYS</sequence>
<dbReference type="PANTHER" id="PTHR16231">
    <property type="entry name" value="COMM DOMAIN-CONTAINING PROTEIN 4-8 FAMILY MEMBER"/>
    <property type="match status" value="1"/>
</dbReference>
<dbReference type="Pfam" id="PF21672">
    <property type="entry name" value="COMM_HN"/>
    <property type="match status" value="1"/>
</dbReference>
<evidence type="ECO:0008006" key="3">
    <source>
        <dbReference type="Google" id="ProtNLM"/>
    </source>
</evidence>